<name>A0A3D8M555_9ALTE</name>
<dbReference type="OrthoDB" id="6096888at2"/>
<dbReference type="EMBL" id="QRHA01000008">
    <property type="protein sequence ID" value="RDV24761.1"/>
    <property type="molecule type" value="Genomic_DNA"/>
</dbReference>
<dbReference type="RefSeq" id="WP_115593634.1">
    <property type="nucleotide sequence ID" value="NZ_QRHA01000008.1"/>
</dbReference>
<sequence length="356" mass="38627">MNLRLLNTTLAVTLSTVLVACMSTSTKVENVGEILSNPDFEVEMAKAEIMPAASEMSGKRTKVVVLPVRVSDASEYEIGAKREITAMLENGLLGAGADIVDRSLTGKLAEEIIAYEATGQFSDAGLDVADIVILPSISNVQVDSDYSPPSTYTDDGKTKTIPARCRFEGKVSGNIRVYSLPELKLVEGVPLNGSTSDYEETRRSNCPISQSQASMLAAKATKDGVSDMLHKVKKHLSQTGYVREYRNRGDDHLVFISMGSAQGLKPGQKIQFAHKFRFHDEYTNTTTITLAPYDFSGIVSDYIQAGSAWVIVEPEALNQLKQGDIAKTHFEANSSITLTDTIEDSANLIMGLLSDN</sequence>
<dbReference type="Proteomes" id="UP000256561">
    <property type="component" value="Unassembled WGS sequence"/>
</dbReference>
<keyword evidence="1" id="KW-0732">Signal</keyword>
<organism evidence="2 3">
    <name type="scientific">Alteromonas aestuariivivens</name>
    <dbReference type="NCBI Taxonomy" id="1938339"/>
    <lineage>
        <taxon>Bacteria</taxon>
        <taxon>Pseudomonadati</taxon>
        <taxon>Pseudomonadota</taxon>
        <taxon>Gammaproteobacteria</taxon>
        <taxon>Alteromonadales</taxon>
        <taxon>Alteromonadaceae</taxon>
        <taxon>Alteromonas/Salinimonas group</taxon>
        <taxon>Alteromonas</taxon>
    </lineage>
</organism>
<evidence type="ECO:0000256" key="1">
    <source>
        <dbReference type="SAM" id="SignalP"/>
    </source>
</evidence>
<protein>
    <recommendedName>
        <fullName evidence="4">Curli production assembly/transport component CsgG</fullName>
    </recommendedName>
</protein>
<feature type="signal peptide" evidence="1">
    <location>
        <begin position="1"/>
        <end position="20"/>
    </location>
</feature>
<gene>
    <name evidence="2" type="ORF">DXV75_11820</name>
</gene>
<evidence type="ECO:0000313" key="3">
    <source>
        <dbReference type="Proteomes" id="UP000256561"/>
    </source>
</evidence>
<proteinExistence type="predicted"/>
<evidence type="ECO:0008006" key="4">
    <source>
        <dbReference type="Google" id="ProtNLM"/>
    </source>
</evidence>
<evidence type="ECO:0000313" key="2">
    <source>
        <dbReference type="EMBL" id="RDV24761.1"/>
    </source>
</evidence>
<dbReference type="PROSITE" id="PS51257">
    <property type="entry name" value="PROKAR_LIPOPROTEIN"/>
    <property type="match status" value="1"/>
</dbReference>
<keyword evidence="3" id="KW-1185">Reference proteome</keyword>
<comment type="caution">
    <text evidence="2">The sequence shown here is derived from an EMBL/GenBank/DDBJ whole genome shotgun (WGS) entry which is preliminary data.</text>
</comment>
<reference evidence="3" key="1">
    <citation type="submission" date="2018-08" db="EMBL/GenBank/DDBJ databases">
        <authorList>
            <person name="Zhang J."/>
            <person name="Du Z.-J."/>
        </authorList>
    </citation>
    <scope>NUCLEOTIDE SEQUENCE [LARGE SCALE GENOMIC DNA]</scope>
    <source>
        <strain evidence="3">KCTC 52655</strain>
    </source>
</reference>
<accession>A0A3D8M555</accession>
<dbReference type="AlphaFoldDB" id="A0A3D8M555"/>
<feature type="chain" id="PRO_5017541430" description="Curli production assembly/transport component CsgG" evidence="1">
    <location>
        <begin position="21"/>
        <end position="356"/>
    </location>
</feature>